<gene>
    <name evidence="2" type="ORF">Tco_0891764</name>
</gene>
<evidence type="ECO:0000313" key="3">
    <source>
        <dbReference type="Proteomes" id="UP001151760"/>
    </source>
</evidence>
<dbReference type="Proteomes" id="UP001151760">
    <property type="component" value="Unassembled WGS sequence"/>
</dbReference>
<reference evidence="2" key="2">
    <citation type="submission" date="2022-01" db="EMBL/GenBank/DDBJ databases">
        <authorList>
            <person name="Yamashiro T."/>
            <person name="Shiraishi A."/>
            <person name="Satake H."/>
            <person name="Nakayama K."/>
        </authorList>
    </citation>
    <scope>NUCLEOTIDE SEQUENCE</scope>
</reference>
<proteinExistence type="predicted"/>
<evidence type="ECO:0000313" key="2">
    <source>
        <dbReference type="EMBL" id="GJT21827.1"/>
    </source>
</evidence>
<keyword evidence="1" id="KW-1133">Transmembrane helix</keyword>
<reference evidence="2" key="1">
    <citation type="journal article" date="2022" name="Int. J. Mol. Sci.">
        <title>Draft Genome of Tanacetum Coccineum: Genomic Comparison of Closely Related Tanacetum-Family Plants.</title>
        <authorList>
            <person name="Yamashiro T."/>
            <person name="Shiraishi A."/>
            <person name="Nakayama K."/>
            <person name="Satake H."/>
        </authorList>
    </citation>
    <scope>NUCLEOTIDE SEQUENCE</scope>
</reference>
<accession>A0ABQ5C6T0</accession>
<organism evidence="2 3">
    <name type="scientific">Tanacetum coccineum</name>
    <dbReference type="NCBI Taxonomy" id="301880"/>
    <lineage>
        <taxon>Eukaryota</taxon>
        <taxon>Viridiplantae</taxon>
        <taxon>Streptophyta</taxon>
        <taxon>Embryophyta</taxon>
        <taxon>Tracheophyta</taxon>
        <taxon>Spermatophyta</taxon>
        <taxon>Magnoliopsida</taxon>
        <taxon>eudicotyledons</taxon>
        <taxon>Gunneridae</taxon>
        <taxon>Pentapetalae</taxon>
        <taxon>asterids</taxon>
        <taxon>campanulids</taxon>
        <taxon>Asterales</taxon>
        <taxon>Asteraceae</taxon>
        <taxon>Asteroideae</taxon>
        <taxon>Anthemideae</taxon>
        <taxon>Anthemidinae</taxon>
        <taxon>Tanacetum</taxon>
    </lineage>
</organism>
<name>A0ABQ5C6T0_9ASTR</name>
<protein>
    <recommendedName>
        <fullName evidence="4">HMA domain-containing protein</fullName>
    </recommendedName>
</protein>
<sequence length="184" mass="20898">MSGISCSTIKVNGIYNLEKVLKVLDRVYGHKSVECTSVLHQPDGVRLQGAPWLLQEAQWRCGRLRYDAVTKSPTSSLERSRRRRFIPVTPSPRSVNNILHEFGVGYAIMNRLRRHKDWTCVEMSKWPVMEARGLTAKGRNSKSSFLVIVWFMLLVLVFLAVIQDDEKVACDGGCCSKKKTWSIA</sequence>
<keyword evidence="3" id="KW-1185">Reference proteome</keyword>
<feature type="transmembrane region" description="Helical" evidence="1">
    <location>
        <begin position="144"/>
        <end position="162"/>
    </location>
</feature>
<evidence type="ECO:0008006" key="4">
    <source>
        <dbReference type="Google" id="ProtNLM"/>
    </source>
</evidence>
<comment type="caution">
    <text evidence="2">The sequence shown here is derived from an EMBL/GenBank/DDBJ whole genome shotgun (WGS) entry which is preliminary data.</text>
</comment>
<dbReference type="EMBL" id="BQNB010013919">
    <property type="protein sequence ID" value="GJT21827.1"/>
    <property type="molecule type" value="Genomic_DNA"/>
</dbReference>
<evidence type="ECO:0000256" key="1">
    <source>
        <dbReference type="SAM" id="Phobius"/>
    </source>
</evidence>
<keyword evidence="1" id="KW-0812">Transmembrane</keyword>
<keyword evidence="1" id="KW-0472">Membrane</keyword>